<dbReference type="SUPFAM" id="SSF53300">
    <property type="entry name" value="vWA-like"/>
    <property type="match status" value="1"/>
</dbReference>
<evidence type="ECO:0000313" key="9">
    <source>
        <dbReference type="Proteomes" id="UP000011910"/>
    </source>
</evidence>
<evidence type="ECO:0000256" key="6">
    <source>
        <dbReference type="ARBA" id="ARBA00023274"/>
    </source>
</evidence>
<proteinExistence type="inferred from homology"/>
<keyword evidence="4" id="KW-0479">Metal-binding</keyword>
<sequence length="505" mass="56087">MRFNFLASKKQQTTNHEEALAWKMGPAAELYAVVVTASLSDTFYEGADKRLERIRTLIALNEPLFVAKLAVYARTQMHLRSIPLVLVVELAKLHRGDSLVSRTVAAVVQRADEITELLAYYQLSNGRSGTKKLNRLSKQLQKGLAMAFAKFDEYQFAKYNRDGAVKLRDALFLVHPASTSESQQALWDKIAANALATPYTWETELSALGQQSYASAEAKAAAFRAKWEELIDSGKLGYMALLRNLRNILETEVSGTHVQKVCAYLANERAVANSKQLPFRFLAAYREILQLQSGFTSQVLTALEDAVQLSSRNLQGFGDETKVVVACDVSGSMQQPISKKSKVLYYDIGLMLGMLLQNRCSNIVTGMFGDTWKVINLPRRSVLSNVQEFYRREGEVGYSTNGFLVIRDLLNRRVKADKVMLFTDCQLWNSTGMVGHIAEEWKAYKRIAPGARLYLFDLAGHGQAPIDLKNGDVFLIAGWSDKVFAVLEAIEAGGSALAAIEAVAL</sequence>
<dbReference type="PANTHER" id="PTHR14202">
    <property type="entry name" value="60 KDA RIBONUCLEOPROTEIN SSA/RO"/>
    <property type="match status" value="1"/>
</dbReference>
<protein>
    <submittedName>
        <fullName evidence="8">TROVE domain protein</fullName>
    </submittedName>
</protein>
<dbReference type="PANTHER" id="PTHR14202:SF0">
    <property type="entry name" value="RNA-BINDING PROTEIN RO60"/>
    <property type="match status" value="1"/>
</dbReference>
<dbReference type="InterPro" id="IPR040322">
    <property type="entry name" value="TROVE2"/>
</dbReference>
<dbReference type="Pfam" id="PF05731">
    <property type="entry name" value="TROVE"/>
    <property type="match status" value="1"/>
</dbReference>
<dbReference type="eggNOG" id="COG2304">
    <property type="taxonomic scope" value="Bacteria"/>
</dbReference>
<evidence type="ECO:0000256" key="2">
    <source>
        <dbReference type="ARBA" id="ARBA00007814"/>
    </source>
</evidence>
<comment type="caution">
    <text evidence="8">The sequence shown here is derived from an EMBL/GenBank/DDBJ whole genome shotgun (WGS) entry which is preliminary data.</text>
</comment>
<evidence type="ECO:0000256" key="4">
    <source>
        <dbReference type="ARBA" id="ARBA00022723"/>
    </source>
</evidence>
<dbReference type="PROSITE" id="PS50988">
    <property type="entry name" value="TROVE"/>
    <property type="match status" value="1"/>
</dbReference>
<keyword evidence="6" id="KW-0687">Ribonucleoprotein</keyword>
<evidence type="ECO:0000259" key="7">
    <source>
        <dbReference type="PROSITE" id="PS50988"/>
    </source>
</evidence>
<name>M7MYA3_9BACT</name>
<evidence type="ECO:0000256" key="1">
    <source>
        <dbReference type="ARBA" id="ARBA00004496"/>
    </source>
</evidence>
<dbReference type="STRING" id="1279009.ADICEAN_03457"/>
<keyword evidence="9" id="KW-1185">Reference proteome</keyword>
<dbReference type="GO" id="GO:0046872">
    <property type="term" value="F:metal ion binding"/>
    <property type="evidence" value="ECO:0007669"/>
    <property type="project" value="UniProtKB-KW"/>
</dbReference>
<keyword evidence="3" id="KW-0963">Cytoplasm</keyword>
<feature type="domain" description="TROVE" evidence="7">
    <location>
        <begin position="13"/>
        <end position="319"/>
    </location>
</feature>
<dbReference type="GO" id="GO:1990904">
    <property type="term" value="C:ribonucleoprotein complex"/>
    <property type="evidence" value="ECO:0007669"/>
    <property type="project" value="UniProtKB-KW"/>
</dbReference>
<keyword evidence="5" id="KW-0694">RNA-binding</keyword>
<reference evidence="8 9" key="1">
    <citation type="journal article" date="2013" name="Genome Announc.">
        <title>Draft Genome Sequence of Cesiribacter andamanensis Strain AMV16T, Isolated from a Soil Sample from a Mud Volcano in the Andaman Islands, India.</title>
        <authorList>
            <person name="Shivaji S."/>
            <person name="Ara S."/>
            <person name="Begum Z."/>
            <person name="Srinivas T.N."/>
            <person name="Singh A."/>
            <person name="Kumar Pinnaka A."/>
        </authorList>
    </citation>
    <scope>NUCLEOTIDE SEQUENCE [LARGE SCALE GENOMIC DNA]</scope>
    <source>
        <strain evidence="8 9">AMV16</strain>
    </source>
</reference>
<dbReference type="Proteomes" id="UP000011910">
    <property type="component" value="Unassembled WGS sequence"/>
</dbReference>
<evidence type="ECO:0000256" key="3">
    <source>
        <dbReference type="ARBA" id="ARBA00022490"/>
    </source>
</evidence>
<comment type="similarity">
    <text evidence="2">Belongs to the Ro 60 kDa family.</text>
</comment>
<organism evidence="8 9">
    <name type="scientific">Cesiribacter andamanensis AMV16</name>
    <dbReference type="NCBI Taxonomy" id="1279009"/>
    <lineage>
        <taxon>Bacteria</taxon>
        <taxon>Pseudomonadati</taxon>
        <taxon>Bacteroidota</taxon>
        <taxon>Cytophagia</taxon>
        <taxon>Cytophagales</taxon>
        <taxon>Cesiribacteraceae</taxon>
        <taxon>Cesiribacter</taxon>
    </lineage>
</organism>
<evidence type="ECO:0000256" key="5">
    <source>
        <dbReference type="ARBA" id="ARBA00022884"/>
    </source>
</evidence>
<dbReference type="GO" id="GO:0003723">
    <property type="term" value="F:RNA binding"/>
    <property type="evidence" value="ECO:0007669"/>
    <property type="project" value="UniProtKB-KW"/>
</dbReference>
<dbReference type="InterPro" id="IPR037214">
    <property type="entry name" value="TROVE_dom_sf"/>
</dbReference>
<dbReference type="PATRIC" id="fig|1279009.4.peg.3502"/>
<dbReference type="InterPro" id="IPR008858">
    <property type="entry name" value="TROVE_dom"/>
</dbReference>
<dbReference type="SUPFAM" id="SSF140864">
    <property type="entry name" value="TROVE domain-like"/>
    <property type="match status" value="1"/>
</dbReference>
<accession>M7MYA3</accession>
<gene>
    <name evidence="8" type="ORF">ADICEAN_03457</name>
</gene>
<dbReference type="AlphaFoldDB" id="M7MYA3"/>
<comment type="subcellular location">
    <subcellularLocation>
        <location evidence="1">Cytoplasm</location>
    </subcellularLocation>
</comment>
<dbReference type="EMBL" id="AODQ01000117">
    <property type="protein sequence ID" value="EMR01423.1"/>
    <property type="molecule type" value="Genomic_DNA"/>
</dbReference>
<dbReference type="Gene3D" id="3.40.50.410">
    <property type="entry name" value="von Willebrand factor, type A domain"/>
    <property type="match status" value="1"/>
</dbReference>
<evidence type="ECO:0000313" key="8">
    <source>
        <dbReference type="EMBL" id="EMR01423.1"/>
    </source>
</evidence>
<dbReference type="OrthoDB" id="208855at2"/>
<dbReference type="GO" id="GO:0005737">
    <property type="term" value="C:cytoplasm"/>
    <property type="evidence" value="ECO:0007669"/>
    <property type="project" value="UniProtKB-SubCell"/>
</dbReference>
<dbReference type="InterPro" id="IPR036465">
    <property type="entry name" value="vWFA_dom_sf"/>
</dbReference>